<sequence length="106" mass="10339">MTSPATRLRPGDQLASTVCSTRVVVIRAAEGQPVIACGGSPMVAAAAATARPAPSGGADAATLIGKRYTDAAGTLELLCTVSGSGALSCDGVPMTIKAAKPLPASD</sequence>
<dbReference type="RefSeq" id="WP_030260279.1">
    <property type="nucleotide sequence ID" value="NZ_JBHEZZ010000004.1"/>
</dbReference>
<dbReference type="EMBL" id="JBHEZZ010000004">
    <property type="protein sequence ID" value="MFC1401336.1"/>
    <property type="molecule type" value="Genomic_DNA"/>
</dbReference>
<evidence type="ECO:0000313" key="2">
    <source>
        <dbReference type="Proteomes" id="UP001592528"/>
    </source>
</evidence>
<comment type="caution">
    <text evidence="1">The sequence shown here is derived from an EMBL/GenBank/DDBJ whole genome shotgun (WGS) entry which is preliminary data.</text>
</comment>
<protein>
    <submittedName>
        <fullName evidence="1">Uncharacterized protein</fullName>
    </submittedName>
</protein>
<name>A0ABV6UIQ5_9ACTN</name>
<dbReference type="Proteomes" id="UP001592528">
    <property type="component" value="Unassembled WGS sequence"/>
</dbReference>
<keyword evidence="2" id="KW-1185">Reference proteome</keyword>
<organism evidence="1 2">
    <name type="scientific">Streptacidiphilus cavernicola</name>
    <dbReference type="NCBI Taxonomy" id="3342716"/>
    <lineage>
        <taxon>Bacteria</taxon>
        <taxon>Bacillati</taxon>
        <taxon>Actinomycetota</taxon>
        <taxon>Actinomycetes</taxon>
        <taxon>Kitasatosporales</taxon>
        <taxon>Streptomycetaceae</taxon>
        <taxon>Streptacidiphilus</taxon>
    </lineage>
</organism>
<accession>A0ABV6UIQ5</accession>
<proteinExistence type="predicted"/>
<gene>
    <name evidence="1" type="ORF">ACEZDJ_08560</name>
</gene>
<reference evidence="1 2" key="1">
    <citation type="submission" date="2024-09" db="EMBL/GenBank/DDBJ databases">
        <authorList>
            <person name="Lee S.D."/>
        </authorList>
    </citation>
    <scope>NUCLEOTIDE SEQUENCE [LARGE SCALE GENOMIC DNA]</scope>
    <source>
        <strain evidence="1 2">N1-5</strain>
    </source>
</reference>
<evidence type="ECO:0000313" key="1">
    <source>
        <dbReference type="EMBL" id="MFC1401336.1"/>
    </source>
</evidence>